<dbReference type="AlphaFoldDB" id="A0A9P1N6M4"/>
<feature type="transmembrane region" description="Helical" evidence="1">
    <location>
        <begin position="12"/>
        <end position="32"/>
    </location>
</feature>
<reference evidence="2" key="1">
    <citation type="submission" date="2022-11" db="EMBL/GenBank/DDBJ databases">
        <authorList>
            <person name="Kikuchi T."/>
        </authorList>
    </citation>
    <scope>NUCLEOTIDE SEQUENCE</scope>
    <source>
        <strain evidence="2">PS1010</strain>
    </source>
</reference>
<gene>
    <name evidence="2" type="ORF">CAMP_LOCUS12603</name>
</gene>
<dbReference type="OrthoDB" id="4540492at2759"/>
<keyword evidence="1" id="KW-0812">Transmembrane</keyword>
<evidence type="ECO:0000313" key="3">
    <source>
        <dbReference type="Proteomes" id="UP001152747"/>
    </source>
</evidence>
<keyword evidence="1" id="KW-0472">Membrane</keyword>
<proteinExistence type="predicted"/>
<evidence type="ECO:0000256" key="1">
    <source>
        <dbReference type="SAM" id="Phobius"/>
    </source>
</evidence>
<evidence type="ECO:0000313" key="2">
    <source>
        <dbReference type="EMBL" id="CAI5449966.1"/>
    </source>
</evidence>
<dbReference type="Proteomes" id="UP001152747">
    <property type="component" value="Unassembled WGS sequence"/>
</dbReference>
<sequence length="115" mass="12585">MPTIAHIKPHLTFRLLLTSIISTFAGGIHFGYQLSVLNPISEILKDFLEENLRSGITALSFFGATLLRQVGFDDVDSKLINCLSVIPTIISSLIATLIIDRLSSGISRKNVTTNQ</sequence>
<comment type="caution">
    <text evidence="2">The sequence shown here is derived from an EMBL/GenBank/DDBJ whole genome shotgun (WGS) entry which is preliminary data.</text>
</comment>
<protein>
    <submittedName>
        <fullName evidence="2">Uncharacterized protein</fullName>
    </submittedName>
</protein>
<organism evidence="2 3">
    <name type="scientific">Caenorhabditis angaria</name>
    <dbReference type="NCBI Taxonomy" id="860376"/>
    <lineage>
        <taxon>Eukaryota</taxon>
        <taxon>Metazoa</taxon>
        <taxon>Ecdysozoa</taxon>
        <taxon>Nematoda</taxon>
        <taxon>Chromadorea</taxon>
        <taxon>Rhabditida</taxon>
        <taxon>Rhabditina</taxon>
        <taxon>Rhabditomorpha</taxon>
        <taxon>Rhabditoidea</taxon>
        <taxon>Rhabditidae</taxon>
        <taxon>Peloderinae</taxon>
        <taxon>Caenorhabditis</taxon>
    </lineage>
</organism>
<feature type="transmembrane region" description="Helical" evidence="1">
    <location>
        <begin position="52"/>
        <end position="67"/>
    </location>
</feature>
<name>A0A9P1N6M4_9PELO</name>
<keyword evidence="1" id="KW-1133">Transmembrane helix</keyword>
<feature type="transmembrane region" description="Helical" evidence="1">
    <location>
        <begin position="79"/>
        <end position="99"/>
    </location>
</feature>
<dbReference type="EMBL" id="CANHGI010000005">
    <property type="protein sequence ID" value="CAI5449966.1"/>
    <property type="molecule type" value="Genomic_DNA"/>
</dbReference>
<accession>A0A9P1N6M4</accession>
<keyword evidence="3" id="KW-1185">Reference proteome</keyword>